<dbReference type="Pfam" id="PF07525">
    <property type="entry name" value="SOCS_box"/>
    <property type="match status" value="1"/>
</dbReference>
<keyword evidence="4" id="KW-0833">Ubl conjugation pathway</keyword>
<keyword evidence="5 6" id="KW-0040">ANK repeat</keyword>
<dbReference type="InParanoid" id="F6TNJ7"/>
<comment type="pathway">
    <text evidence="1">Protein modification; protein ubiquitination.</text>
</comment>
<name>F6TNJ7_HORSE</name>
<reference evidence="9 10" key="1">
    <citation type="journal article" date="2009" name="Science">
        <title>Genome sequence, comparative analysis, and population genetics of the domestic horse.</title>
        <authorList>
            <consortium name="Broad Institute Genome Sequencing Platform"/>
            <consortium name="Broad Institute Whole Genome Assembly Team"/>
            <person name="Wade C.M."/>
            <person name="Giulotto E."/>
            <person name="Sigurdsson S."/>
            <person name="Zoli M."/>
            <person name="Gnerre S."/>
            <person name="Imsland F."/>
            <person name="Lear T.L."/>
            <person name="Adelson D.L."/>
            <person name="Bailey E."/>
            <person name="Bellone R.R."/>
            <person name="Bloecker H."/>
            <person name="Distl O."/>
            <person name="Edgar R.C."/>
            <person name="Garber M."/>
            <person name="Leeb T."/>
            <person name="Mauceli E."/>
            <person name="MacLeod J.N."/>
            <person name="Penedo M.C.T."/>
            <person name="Raison J.M."/>
            <person name="Sharpe T."/>
            <person name="Vogel J."/>
            <person name="Andersson L."/>
            <person name="Antczak D.F."/>
            <person name="Biagi T."/>
            <person name="Binns M.M."/>
            <person name="Chowdhary B.P."/>
            <person name="Coleman S.J."/>
            <person name="Della Valle G."/>
            <person name="Fryc S."/>
            <person name="Guerin G."/>
            <person name="Hasegawa T."/>
            <person name="Hill E.W."/>
            <person name="Jurka J."/>
            <person name="Kiialainen A."/>
            <person name="Lindgren G."/>
            <person name="Liu J."/>
            <person name="Magnani E."/>
            <person name="Mickelson J.R."/>
            <person name="Murray J."/>
            <person name="Nergadze S.G."/>
            <person name="Onofrio R."/>
            <person name="Pedroni S."/>
            <person name="Piras M.F."/>
            <person name="Raudsepp T."/>
            <person name="Rocchi M."/>
            <person name="Roeed K.H."/>
            <person name="Ryder O.A."/>
            <person name="Searle S."/>
            <person name="Skow L."/>
            <person name="Swinburne J.E."/>
            <person name="Syvaenen A.C."/>
            <person name="Tozaki T."/>
            <person name="Valberg S.J."/>
            <person name="Vaudin M."/>
            <person name="White J.R."/>
            <person name="Zody M.C."/>
            <person name="Lander E.S."/>
            <person name="Lindblad-Toh K."/>
        </authorList>
    </citation>
    <scope>NUCLEOTIDE SEQUENCE [LARGE SCALE GENOMIC DNA]</scope>
    <source>
        <strain evidence="9 10">Thoroughbred</strain>
    </source>
</reference>
<evidence type="ECO:0000313" key="9">
    <source>
        <dbReference type="Ensembl" id="ENSECAP00000013872.3"/>
    </source>
</evidence>
<protein>
    <submittedName>
        <fullName evidence="9">Ankyrin repeat and SOCS box containing 13</fullName>
    </submittedName>
</protein>
<gene>
    <name evidence="9 11" type="primary">ASB13</name>
</gene>
<feature type="repeat" description="ANK" evidence="6">
    <location>
        <begin position="247"/>
        <end position="279"/>
    </location>
</feature>
<dbReference type="Gene3D" id="1.10.750.20">
    <property type="entry name" value="SOCS box"/>
    <property type="match status" value="1"/>
</dbReference>
<dbReference type="AlphaFoldDB" id="F6TNJ7"/>
<dbReference type="Gene3D" id="1.25.40.20">
    <property type="entry name" value="Ankyrin repeat-containing domain"/>
    <property type="match status" value="1"/>
</dbReference>
<dbReference type="InterPro" id="IPR001496">
    <property type="entry name" value="SOCS_box"/>
</dbReference>
<evidence type="ECO:0000256" key="2">
    <source>
        <dbReference type="ARBA" id="ARBA00005949"/>
    </source>
</evidence>
<dbReference type="SMART" id="SM00969">
    <property type="entry name" value="SOCS_box"/>
    <property type="match status" value="1"/>
</dbReference>
<feature type="region of interest" description="Disordered" evidence="7">
    <location>
        <begin position="20"/>
        <end position="99"/>
    </location>
</feature>
<dbReference type="PROSITE" id="PS50088">
    <property type="entry name" value="ANK_REPEAT"/>
    <property type="match status" value="6"/>
</dbReference>
<evidence type="ECO:0000256" key="7">
    <source>
        <dbReference type="SAM" id="MobiDB-lite"/>
    </source>
</evidence>
<keyword evidence="10" id="KW-1185">Reference proteome</keyword>
<feature type="compositionally biased region" description="Basic and acidic residues" evidence="7">
    <location>
        <begin position="57"/>
        <end position="68"/>
    </location>
</feature>
<dbReference type="GO" id="GO:0016567">
    <property type="term" value="P:protein ubiquitination"/>
    <property type="evidence" value="ECO:0000318"/>
    <property type="project" value="GO_Central"/>
</dbReference>
<feature type="repeat" description="ANK" evidence="6">
    <location>
        <begin position="149"/>
        <end position="181"/>
    </location>
</feature>
<evidence type="ECO:0000256" key="4">
    <source>
        <dbReference type="ARBA" id="ARBA00022786"/>
    </source>
</evidence>
<keyword evidence="3" id="KW-0677">Repeat</keyword>
<dbReference type="PRINTS" id="PR01415">
    <property type="entry name" value="ANKYRIN"/>
</dbReference>
<reference evidence="9" key="3">
    <citation type="submission" date="2025-09" db="UniProtKB">
        <authorList>
            <consortium name="Ensembl"/>
        </authorList>
    </citation>
    <scope>IDENTIFICATION</scope>
    <source>
        <strain evidence="9">Thoroughbred</strain>
    </source>
</reference>
<proteinExistence type="inferred from homology"/>
<reference evidence="9" key="2">
    <citation type="submission" date="2025-08" db="UniProtKB">
        <authorList>
            <consortium name="Ensembl"/>
        </authorList>
    </citation>
    <scope>IDENTIFICATION</scope>
    <source>
        <strain evidence="9">Thoroughbred</strain>
    </source>
</reference>
<dbReference type="PROSITE" id="PS50225">
    <property type="entry name" value="SOCS"/>
    <property type="match status" value="1"/>
</dbReference>
<evidence type="ECO:0000256" key="3">
    <source>
        <dbReference type="ARBA" id="ARBA00022737"/>
    </source>
</evidence>
<feature type="domain" description="SOCS box" evidence="8">
    <location>
        <begin position="337"/>
        <end position="376"/>
    </location>
</feature>
<dbReference type="PaxDb" id="9796-ENSECAP00000013872"/>
<accession>F6TNJ7</accession>
<feature type="repeat" description="ANK" evidence="6">
    <location>
        <begin position="182"/>
        <end position="210"/>
    </location>
</feature>
<dbReference type="STRING" id="9796.ENSECAP00000013872"/>
<dbReference type="HOGENOM" id="CLU_000134_4_2_1"/>
<dbReference type="UniPathway" id="UPA00143"/>
<evidence type="ECO:0000313" key="10">
    <source>
        <dbReference type="Proteomes" id="UP000002281"/>
    </source>
</evidence>
<dbReference type="InterPro" id="IPR036770">
    <property type="entry name" value="Ankyrin_rpt-contain_sf"/>
</dbReference>
<dbReference type="VGNC" id="VGNC:15565">
    <property type="gene designation" value="ASB13"/>
</dbReference>
<evidence type="ECO:0000256" key="5">
    <source>
        <dbReference type="ARBA" id="ARBA00023043"/>
    </source>
</evidence>
<dbReference type="InterPro" id="IPR051573">
    <property type="entry name" value="Ankyrin-SOCS_box_domain"/>
</dbReference>
<dbReference type="SUPFAM" id="SSF158235">
    <property type="entry name" value="SOCS box-like"/>
    <property type="match status" value="1"/>
</dbReference>
<dbReference type="InterPro" id="IPR037334">
    <property type="entry name" value="ASB13_SOCS"/>
</dbReference>
<dbReference type="Ensembl" id="ENSECAT00000017115.4">
    <property type="protein sequence ID" value="ENSECAP00000013872.3"/>
    <property type="gene ID" value="ENSECAG00000016117.4"/>
</dbReference>
<dbReference type="PANTHER" id="PTHR24136">
    <property type="entry name" value="SOWAH (DROSOPHILA) HOMOLOG"/>
    <property type="match status" value="1"/>
</dbReference>
<dbReference type="PANTHER" id="PTHR24136:SF53">
    <property type="entry name" value="ANKYRIN REPEAT AND SOCS BOX CONTAINING 13"/>
    <property type="match status" value="1"/>
</dbReference>
<dbReference type="InterPro" id="IPR036036">
    <property type="entry name" value="SOCS_box-like_dom_sf"/>
</dbReference>
<dbReference type="PROSITE" id="PS50297">
    <property type="entry name" value="ANK_REP_REGION"/>
    <property type="match status" value="5"/>
</dbReference>
<dbReference type="GO" id="GO:0045732">
    <property type="term" value="P:positive regulation of protein catabolic process"/>
    <property type="evidence" value="ECO:0000318"/>
    <property type="project" value="GO_Central"/>
</dbReference>
<dbReference type="GeneTree" id="ENSGT00940000160326"/>
<comment type="similarity">
    <text evidence="2">Belongs to the ankyrin SOCS box (ASB) family.</text>
</comment>
<evidence type="ECO:0000256" key="6">
    <source>
        <dbReference type="PROSITE-ProRule" id="PRU00023"/>
    </source>
</evidence>
<feature type="compositionally biased region" description="Low complexity" evidence="7">
    <location>
        <begin position="39"/>
        <end position="56"/>
    </location>
</feature>
<dbReference type="GO" id="GO:0035556">
    <property type="term" value="P:intracellular signal transduction"/>
    <property type="evidence" value="ECO:0007669"/>
    <property type="project" value="InterPro"/>
</dbReference>
<dbReference type="Bgee" id="ENSECAG00000016117">
    <property type="expression patterns" value="Expressed in endometrium and 21 other cell types or tissues"/>
</dbReference>
<sequence>MFRTWARFTHGHVLLSTALRQRQGSGTQVTAKRRWPRVPGAAPHRPGTTTPGTRGHLGPDARPQRADWLRPAGPARSPAQVPGTASRRAAELGARCSERHGAPDCGRLLPGRRFWVERTPVHEAAQRGETLQLQQLIESGACVNQVTVDSITPLHVASLRGQAQCVQLLLAAGAQVDARNIDGSTPLCDACASGSIECVKLLLSYGAKVNPPLYTASPLHEACMSGSSECVRLLIDVGANLEAHDCHFGTPLHVACAREHLDCVKVLLKAGANVNAAKLHETALHHAAKVRNVDLIEMLIEFGGNIYARDNRGKKPSDYTWSSSAPAKCFEHYEKTPLTLSQLCRVTLRRATGVRGLEKIAKLNIPSRLIDYLSYN</sequence>
<dbReference type="SUPFAM" id="SSF48403">
    <property type="entry name" value="Ankyrin repeat"/>
    <property type="match status" value="1"/>
</dbReference>
<evidence type="ECO:0000313" key="11">
    <source>
        <dbReference type="VGNC" id="VGNC:15565"/>
    </source>
</evidence>
<dbReference type="FunCoup" id="F6TNJ7">
    <property type="interactions" value="158"/>
</dbReference>
<evidence type="ECO:0000256" key="1">
    <source>
        <dbReference type="ARBA" id="ARBA00004906"/>
    </source>
</evidence>
<dbReference type="Proteomes" id="UP000002281">
    <property type="component" value="Chromosome 29"/>
</dbReference>
<dbReference type="InterPro" id="IPR002110">
    <property type="entry name" value="Ankyrin_rpt"/>
</dbReference>
<dbReference type="FunFam" id="1.10.750.20:FF:000001">
    <property type="entry name" value="Ankyrin repeat and SOCS box containing 1"/>
    <property type="match status" value="1"/>
</dbReference>
<dbReference type="CDD" id="cd03729">
    <property type="entry name" value="SOCS_ASB13"/>
    <property type="match status" value="1"/>
</dbReference>
<dbReference type="FunFam" id="1.25.40.20:FF:000016">
    <property type="entry name" value="Ankyrin repeat and SOCS box containing 5"/>
    <property type="match status" value="1"/>
</dbReference>
<dbReference type="Pfam" id="PF12796">
    <property type="entry name" value="Ank_2"/>
    <property type="match status" value="2"/>
</dbReference>
<organism evidence="9 10">
    <name type="scientific">Equus caballus</name>
    <name type="common">Horse</name>
    <dbReference type="NCBI Taxonomy" id="9796"/>
    <lineage>
        <taxon>Eukaryota</taxon>
        <taxon>Metazoa</taxon>
        <taxon>Chordata</taxon>
        <taxon>Craniata</taxon>
        <taxon>Vertebrata</taxon>
        <taxon>Euteleostomi</taxon>
        <taxon>Mammalia</taxon>
        <taxon>Eutheria</taxon>
        <taxon>Laurasiatheria</taxon>
        <taxon>Perissodactyla</taxon>
        <taxon>Equidae</taxon>
        <taxon>Equus</taxon>
    </lineage>
</organism>
<feature type="repeat" description="ANK" evidence="6">
    <location>
        <begin position="279"/>
        <end position="311"/>
    </location>
</feature>
<feature type="compositionally biased region" description="Polar residues" evidence="7">
    <location>
        <begin position="20"/>
        <end position="30"/>
    </location>
</feature>
<dbReference type="SMART" id="SM00248">
    <property type="entry name" value="ANK"/>
    <property type="match status" value="6"/>
</dbReference>
<feature type="repeat" description="ANK" evidence="6">
    <location>
        <begin position="214"/>
        <end position="246"/>
    </location>
</feature>
<evidence type="ECO:0000259" key="8">
    <source>
        <dbReference type="PROSITE" id="PS50225"/>
    </source>
</evidence>
<feature type="repeat" description="ANK" evidence="6">
    <location>
        <begin position="116"/>
        <end position="148"/>
    </location>
</feature>